<dbReference type="InterPro" id="IPR006450">
    <property type="entry name" value="Phage_HK97_gp6-like"/>
</dbReference>
<dbReference type="NCBIfam" id="TIGR01560">
    <property type="entry name" value="put_DNA_pack"/>
    <property type="match status" value="1"/>
</dbReference>
<dbReference type="AlphaFoldDB" id="A0A089M6W5"/>
<dbReference type="KEGG" id="pgm:PGRAT_19310"/>
<name>A0A089M6W5_9BACL</name>
<evidence type="ECO:0000313" key="1">
    <source>
        <dbReference type="EMBL" id="AIQ69541.1"/>
    </source>
</evidence>
<accession>A0A089M6W5</accession>
<gene>
    <name evidence="1" type="ORF">PGRAT_19310</name>
</gene>
<dbReference type="InterPro" id="IPR021146">
    <property type="entry name" value="Phage_gp6-like_head-tail"/>
</dbReference>
<dbReference type="Proteomes" id="UP000029500">
    <property type="component" value="Chromosome"/>
</dbReference>
<dbReference type="Gene3D" id="1.10.3230.30">
    <property type="entry name" value="Phage gp6-like head-tail connector protein"/>
    <property type="match status" value="1"/>
</dbReference>
<organism evidence="1 2">
    <name type="scientific">Paenibacillus graminis</name>
    <dbReference type="NCBI Taxonomy" id="189425"/>
    <lineage>
        <taxon>Bacteria</taxon>
        <taxon>Bacillati</taxon>
        <taxon>Bacillota</taxon>
        <taxon>Bacilli</taxon>
        <taxon>Bacillales</taxon>
        <taxon>Paenibacillaceae</taxon>
        <taxon>Paenibacillus</taxon>
    </lineage>
</organism>
<dbReference type="OrthoDB" id="5654at2"/>
<proteinExistence type="predicted"/>
<protein>
    <recommendedName>
        <fullName evidence="3">Phage gp6-like head-tail connector protein</fullName>
    </recommendedName>
</protein>
<dbReference type="EMBL" id="CP009287">
    <property type="protein sequence ID" value="AIQ69541.1"/>
    <property type="molecule type" value="Genomic_DNA"/>
</dbReference>
<evidence type="ECO:0000313" key="2">
    <source>
        <dbReference type="Proteomes" id="UP000029500"/>
    </source>
</evidence>
<reference evidence="1 2" key="1">
    <citation type="submission" date="2014-08" db="EMBL/GenBank/DDBJ databases">
        <title>Comparative genomics of the Paenibacillus odorifer group.</title>
        <authorList>
            <person name="den Bakker H.C."/>
            <person name="Tsai Y.-C."/>
            <person name="Martin N."/>
            <person name="Korlach J."/>
            <person name="Wiedmann M."/>
        </authorList>
    </citation>
    <scope>NUCLEOTIDE SEQUENCE [LARGE SCALE GENOMIC DNA]</scope>
    <source>
        <strain evidence="1 2">DSM 15220</strain>
    </source>
</reference>
<dbReference type="STRING" id="189425.PGRAT_19310"/>
<dbReference type="Pfam" id="PF05135">
    <property type="entry name" value="Phage_connect_1"/>
    <property type="match status" value="1"/>
</dbReference>
<evidence type="ECO:0008006" key="3">
    <source>
        <dbReference type="Google" id="ProtNLM"/>
    </source>
</evidence>
<dbReference type="RefSeq" id="WP_025708669.1">
    <property type="nucleotide sequence ID" value="NZ_CP009287.1"/>
</dbReference>
<keyword evidence="2" id="KW-1185">Reference proteome</keyword>
<sequence length="88" mass="10021">MLKLPLDELKEYLRIDGSEEDVTLALFVSAAEEYLAEAGVPVEKQGTARYKLAVLLYCAIHYEHRDPSEKIEKFNFSLESLILQMKTG</sequence>
<dbReference type="eggNOG" id="ENOG50331VA">
    <property type="taxonomic scope" value="Bacteria"/>
</dbReference>
<dbReference type="HOGENOM" id="CLU_085951_4_0_9"/>
<dbReference type="CDD" id="cd08054">
    <property type="entry name" value="gp6"/>
    <property type="match status" value="1"/>
</dbReference>